<dbReference type="EMBL" id="JAGGJA010000005">
    <property type="protein sequence ID" value="MCW9706854.1"/>
    <property type="molecule type" value="Genomic_DNA"/>
</dbReference>
<accession>A0ABT3PND3</accession>
<dbReference type="Gene3D" id="3.90.1140.10">
    <property type="entry name" value="Cyclic phosphodiesterase"/>
    <property type="match status" value="1"/>
</dbReference>
<dbReference type="Proteomes" id="UP001207918">
    <property type="component" value="Unassembled WGS sequence"/>
</dbReference>
<sequence length="173" mass="19836">MSASSVYSLWLQPNGDIAYQLQERIKKLSKKYKTPAFAPHVTLLGSLSASETELISLTNTLASSLHPTELFLTKAGYQNQFYQSLFVHVKKDTSLKEMRGMACRLFDKPDTEPYKPHLSLLYGDLSQKEKERILNITGREFHIRFSVNSIVLMQTEGQPEQWKKIHTAVFKLK</sequence>
<comment type="caution">
    <text evidence="1">The sequence shown here is derived from an EMBL/GenBank/DDBJ whole genome shotgun (WGS) entry which is preliminary data.</text>
</comment>
<evidence type="ECO:0000313" key="1">
    <source>
        <dbReference type="EMBL" id="MCW9706854.1"/>
    </source>
</evidence>
<dbReference type="Pfam" id="PF07823">
    <property type="entry name" value="CPDase"/>
    <property type="match status" value="1"/>
</dbReference>
<dbReference type="InterPro" id="IPR012386">
    <property type="entry name" value="Cyclic-nucl_3Pdiesterase"/>
</dbReference>
<protein>
    <submittedName>
        <fullName evidence="1">2'-5' RNA ligase family protein</fullName>
    </submittedName>
</protein>
<dbReference type="SUPFAM" id="SSF55144">
    <property type="entry name" value="LigT-like"/>
    <property type="match status" value="1"/>
</dbReference>
<proteinExistence type="predicted"/>
<dbReference type="PANTHER" id="PTHR28141:SF1">
    <property type="entry name" value="2',3'-CYCLIC-NUCLEOTIDE 3'-PHOSPHODIESTERASE"/>
    <property type="match status" value="1"/>
</dbReference>
<dbReference type="PANTHER" id="PTHR28141">
    <property type="entry name" value="2',3'-CYCLIC-NUCLEOTIDE 3'-PHOSPHODIESTERASE"/>
    <property type="match status" value="1"/>
</dbReference>
<gene>
    <name evidence="1" type="ORF">J6I44_08295</name>
</gene>
<dbReference type="RefSeq" id="WP_265765594.1">
    <property type="nucleotide sequence ID" value="NZ_JAGGJA010000005.1"/>
</dbReference>
<dbReference type="GO" id="GO:0016874">
    <property type="term" value="F:ligase activity"/>
    <property type="evidence" value="ECO:0007669"/>
    <property type="project" value="UniProtKB-KW"/>
</dbReference>
<evidence type="ECO:0000313" key="2">
    <source>
        <dbReference type="Proteomes" id="UP001207918"/>
    </source>
</evidence>
<name>A0ABT3PND3_9BACT</name>
<organism evidence="1 2">
    <name type="scientific">Fodinibius salsisoli</name>
    <dbReference type="NCBI Taxonomy" id="2820877"/>
    <lineage>
        <taxon>Bacteria</taxon>
        <taxon>Pseudomonadati</taxon>
        <taxon>Balneolota</taxon>
        <taxon>Balneolia</taxon>
        <taxon>Balneolales</taxon>
        <taxon>Balneolaceae</taxon>
        <taxon>Fodinibius</taxon>
    </lineage>
</organism>
<dbReference type="InterPro" id="IPR009097">
    <property type="entry name" value="Cyclic_Pdiesterase"/>
</dbReference>
<keyword evidence="1" id="KW-0436">Ligase</keyword>
<reference evidence="1 2" key="1">
    <citation type="submission" date="2021-03" db="EMBL/GenBank/DDBJ databases">
        <title>Aliifodinibius sp. nov., a new bacterium isolated from saline soil.</title>
        <authorList>
            <person name="Galisteo C."/>
            <person name="De La Haba R."/>
            <person name="Sanchez-Porro C."/>
            <person name="Ventosa A."/>
        </authorList>
    </citation>
    <scope>NUCLEOTIDE SEQUENCE [LARGE SCALE GENOMIC DNA]</scope>
    <source>
        <strain evidence="1 2">1BSP15-2V2</strain>
    </source>
</reference>
<keyword evidence="2" id="KW-1185">Reference proteome</keyword>